<gene>
    <name evidence="1" type="ORF">OWV82_004048</name>
</gene>
<sequence length="301" mass="34927">MALGLSTPTISKRITNEDADFSLQRLMSKLQIRKLITLDTKDYITISATLFLPPHQYNISALNHVWQVGYYADGMEPMKHPTDLQNFDSAETINLRTRESVNAGEHRNHLRKVHGILNIVGWGTFLPIGVIIARYFKVHPKRLTWWFELHVCCQIVGYILGTIGWIIGLCLGNASKYYIFHTHRIYSIFIFTFTTLQMLALRLRPDKNDEYRKFWDMYHHFLGYALLAVISVNIFNGIDILKSDQTWRSAYIGLLGIFAIITLAFEAYSWFKFLADKQNKKATRDSQQLTNQQPYQSTNHS</sequence>
<keyword evidence="2" id="KW-1185">Reference proteome</keyword>
<evidence type="ECO:0000313" key="2">
    <source>
        <dbReference type="Proteomes" id="UP001164539"/>
    </source>
</evidence>
<comment type="caution">
    <text evidence="1">The sequence shown here is derived from an EMBL/GenBank/DDBJ whole genome shotgun (WGS) entry which is preliminary data.</text>
</comment>
<proteinExistence type="predicted"/>
<dbReference type="EMBL" id="CM051395">
    <property type="protein sequence ID" value="KAJ4725137.1"/>
    <property type="molecule type" value="Genomic_DNA"/>
</dbReference>
<reference evidence="1 2" key="1">
    <citation type="journal article" date="2023" name="Science">
        <title>Complex scaffold remodeling in plant triterpene biosynthesis.</title>
        <authorList>
            <person name="De La Pena R."/>
            <person name="Hodgson H."/>
            <person name="Liu J.C."/>
            <person name="Stephenson M.J."/>
            <person name="Martin A.C."/>
            <person name="Owen C."/>
            <person name="Harkess A."/>
            <person name="Leebens-Mack J."/>
            <person name="Jimenez L.E."/>
            <person name="Osbourn A."/>
            <person name="Sattely E.S."/>
        </authorList>
    </citation>
    <scope>NUCLEOTIDE SEQUENCE [LARGE SCALE GENOMIC DNA]</scope>
    <source>
        <strain evidence="2">cv. JPN11</strain>
        <tissue evidence="1">Leaf</tissue>
    </source>
</reference>
<evidence type="ECO:0000313" key="1">
    <source>
        <dbReference type="EMBL" id="KAJ4725137.1"/>
    </source>
</evidence>
<organism evidence="1 2">
    <name type="scientific">Melia azedarach</name>
    <name type="common">Chinaberry tree</name>
    <dbReference type="NCBI Taxonomy" id="155640"/>
    <lineage>
        <taxon>Eukaryota</taxon>
        <taxon>Viridiplantae</taxon>
        <taxon>Streptophyta</taxon>
        <taxon>Embryophyta</taxon>
        <taxon>Tracheophyta</taxon>
        <taxon>Spermatophyta</taxon>
        <taxon>Magnoliopsida</taxon>
        <taxon>eudicotyledons</taxon>
        <taxon>Gunneridae</taxon>
        <taxon>Pentapetalae</taxon>
        <taxon>rosids</taxon>
        <taxon>malvids</taxon>
        <taxon>Sapindales</taxon>
        <taxon>Meliaceae</taxon>
        <taxon>Melia</taxon>
    </lineage>
</organism>
<accession>A0ACC1YN01</accession>
<name>A0ACC1YN01_MELAZ</name>
<protein>
    <submittedName>
        <fullName evidence="1">Cytochrome b561 and DOMON domain-containing protein</fullName>
    </submittedName>
</protein>
<dbReference type="Proteomes" id="UP001164539">
    <property type="component" value="Chromosome 2"/>
</dbReference>